<evidence type="ECO:0000313" key="9">
    <source>
        <dbReference type="Proteomes" id="UP001630127"/>
    </source>
</evidence>
<keyword evidence="2" id="KW-0488">Methylation</keyword>
<evidence type="ECO:0000256" key="5">
    <source>
        <dbReference type="ARBA" id="ARBA00023289"/>
    </source>
</evidence>
<dbReference type="Pfam" id="PF00403">
    <property type="entry name" value="HMA"/>
    <property type="match status" value="1"/>
</dbReference>
<keyword evidence="3" id="KW-0479">Metal-binding</keyword>
<dbReference type="InterPro" id="IPR036163">
    <property type="entry name" value="HMA_dom_sf"/>
</dbReference>
<comment type="caution">
    <text evidence="8">The sequence shown here is derived from an EMBL/GenBank/DDBJ whole genome shotgun (WGS) entry which is preliminary data.</text>
</comment>
<dbReference type="SUPFAM" id="SSF55008">
    <property type="entry name" value="HMA, heavy metal-associated domain"/>
    <property type="match status" value="1"/>
</dbReference>
<dbReference type="PROSITE" id="PS50846">
    <property type="entry name" value="HMA_2"/>
    <property type="match status" value="1"/>
</dbReference>
<feature type="domain" description="HMA" evidence="7">
    <location>
        <begin position="75"/>
        <end position="141"/>
    </location>
</feature>
<dbReference type="AlphaFoldDB" id="A0ABD2YGJ4"/>
<gene>
    <name evidence="8" type="ORF">ACH5RR_035161</name>
</gene>
<organism evidence="8 9">
    <name type="scientific">Cinchona calisaya</name>
    <dbReference type="NCBI Taxonomy" id="153742"/>
    <lineage>
        <taxon>Eukaryota</taxon>
        <taxon>Viridiplantae</taxon>
        <taxon>Streptophyta</taxon>
        <taxon>Embryophyta</taxon>
        <taxon>Tracheophyta</taxon>
        <taxon>Spermatophyta</taxon>
        <taxon>Magnoliopsida</taxon>
        <taxon>eudicotyledons</taxon>
        <taxon>Gunneridae</taxon>
        <taxon>Pentapetalae</taxon>
        <taxon>asterids</taxon>
        <taxon>lamiids</taxon>
        <taxon>Gentianales</taxon>
        <taxon>Rubiaceae</taxon>
        <taxon>Cinchonoideae</taxon>
        <taxon>Cinchoneae</taxon>
        <taxon>Cinchona</taxon>
    </lineage>
</organism>
<keyword evidence="5" id="KW-0636">Prenylation</keyword>
<name>A0ABD2YGJ4_9GENT</name>
<keyword evidence="4" id="KW-0449">Lipoprotein</keyword>
<evidence type="ECO:0000256" key="2">
    <source>
        <dbReference type="ARBA" id="ARBA00022481"/>
    </source>
</evidence>
<dbReference type="PANTHER" id="PTHR45811">
    <property type="entry name" value="COPPER TRANSPORT PROTEIN FAMILY-RELATED"/>
    <property type="match status" value="1"/>
</dbReference>
<reference evidence="8 9" key="1">
    <citation type="submission" date="2024-11" db="EMBL/GenBank/DDBJ databases">
        <title>A near-complete genome assembly of Cinchona calisaya.</title>
        <authorList>
            <person name="Lian D.C."/>
            <person name="Zhao X.W."/>
            <person name="Wei L."/>
        </authorList>
    </citation>
    <scope>NUCLEOTIDE SEQUENCE [LARGE SCALE GENOMIC DNA]</scope>
    <source>
        <tissue evidence="8">Nenye</tissue>
    </source>
</reference>
<dbReference type="GO" id="GO:0009626">
    <property type="term" value="P:plant-type hypersensitive response"/>
    <property type="evidence" value="ECO:0007669"/>
    <property type="project" value="UniProtKB-KW"/>
</dbReference>
<accession>A0ABD2YGJ4</accession>
<dbReference type="EMBL" id="JBJUIK010000014">
    <property type="protein sequence ID" value="KAL3505320.1"/>
    <property type="molecule type" value="Genomic_DNA"/>
</dbReference>
<dbReference type="PANTHER" id="PTHR45811:SF27">
    <property type="entry name" value="HEAVY METAL-ASSOCIATED ISOPRENYLATED PLANT PROTEIN 3-LIKE"/>
    <property type="match status" value="1"/>
</dbReference>
<evidence type="ECO:0000313" key="8">
    <source>
        <dbReference type="EMBL" id="KAL3505320.1"/>
    </source>
</evidence>
<comment type="similarity">
    <text evidence="6">Belongs to the HIPP family.</text>
</comment>
<evidence type="ECO:0000256" key="6">
    <source>
        <dbReference type="ARBA" id="ARBA00024045"/>
    </source>
</evidence>
<evidence type="ECO:0000256" key="4">
    <source>
        <dbReference type="ARBA" id="ARBA00023288"/>
    </source>
</evidence>
<evidence type="ECO:0000256" key="3">
    <source>
        <dbReference type="ARBA" id="ARBA00022723"/>
    </source>
</evidence>
<keyword evidence="9" id="KW-1185">Reference proteome</keyword>
<comment type="subcellular location">
    <subcellularLocation>
        <location evidence="1">Membrane</location>
        <topology evidence="1">Peripheral membrane protein</topology>
    </subcellularLocation>
</comment>
<dbReference type="Proteomes" id="UP001630127">
    <property type="component" value="Unassembled WGS sequence"/>
</dbReference>
<dbReference type="Gene3D" id="3.30.70.100">
    <property type="match status" value="1"/>
</dbReference>
<evidence type="ECO:0000259" key="7">
    <source>
        <dbReference type="PROSITE" id="PS50846"/>
    </source>
</evidence>
<dbReference type="GO" id="GO:0046872">
    <property type="term" value="F:metal ion binding"/>
    <property type="evidence" value="ECO:0007669"/>
    <property type="project" value="UniProtKB-KW"/>
</dbReference>
<evidence type="ECO:0000256" key="1">
    <source>
        <dbReference type="ARBA" id="ARBA00004170"/>
    </source>
</evidence>
<proteinExistence type="inferred from homology"/>
<dbReference type="GO" id="GO:0016020">
    <property type="term" value="C:membrane"/>
    <property type="evidence" value="ECO:0007669"/>
    <property type="project" value="UniProtKB-SubCell"/>
</dbReference>
<dbReference type="InterPro" id="IPR006121">
    <property type="entry name" value="HMA_dom"/>
</dbReference>
<dbReference type="InterPro" id="IPR051863">
    <property type="entry name" value="HIPP"/>
</dbReference>
<protein>
    <recommendedName>
        <fullName evidence="7">HMA domain-containing protein</fullName>
    </recommendedName>
</protein>
<sequence length="181" mass="20209">MAVELMAKDGGSCCGVCCLEVWVLTGKLEVAEADGFNTFCLGKTQSYRESGNKIDPDKICYVLTATLSLLDITYANKTVVSVDLLCSKCRMKVMSLISKLEGITSIVLDPSKRTVTVIGEADPVCIIKQVRKFRRTAQITSIGPPKEEKKNDKEELPRTCQRCDVWYVIDDDYFSRFCNIL</sequence>